<dbReference type="RefSeq" id="WP_073065305.1">
    <property type="nucleotide sequence ID" value="NZ_FQWT01000005.1"/>
</dbReference>
<dbReference type="AlphaFoldDB" id="A0A1M5V1Q0"/>
<dbReference type="InterPro" id="IPR048683">
    <property type="entry name" value="Sf6_terminase"/>
</dbReference>
<proteinExistence type="predicted"/>
<name>A0A1M5V1Q0_9FLAO</name>
<dbReference type="Proteomes" id="UP000184047">
    <property type="component" value="Unassembled WGS sequence"/>
</dbReference>
<evidence type="ECO:0008006" key="3">
    <source>
        <dbReference type="Google" id="ProtNLM"/>
    </source>
</evidence>
<dbReference type="EMBL" id="FQWT01000005">
    <property type="protein sequence ID" value="SHH69106.1"/>
    <property type="molecule type" value="Genomic_DNA"/>
</dbReference>
<dbReference type="STRING" id="421058.SAMN05421866_3499"/>
<protein>
    <recommendedName>
        <fullName evidence="3">Terminase small subunit</fullName>
    </recommendedName>
</protein>
<dbReference type="Gene3D" id="1.10.10.60">
    <property type="entry name" value="Homeodomain-like"/>
    <property type="match status" value="1"/>
</dbReference>
<reference evidence="2" key="1">
    <citation type="submission" date="2016-11" db="EMBL/GenBank/DDBJ databases">
        <authorList>
            <person name="Varghese N."/>
            <person name="Submissions S."/>
        </authorList>
    </citation>
    <scope>NUCLEOTIDE SEQUENCE [LARGE SCALE GENOMIC DNA]</scope>
    <source>
        <strain evidence="2">DSM 19055</strain>
    </source>
</reference>
<dbReference type="Pfam" id="PF20901">
    <property type="entry name" value="Sf6_terminase"/>
    <property type="match status" value="1"/>
</dbReference>
<keyword evidence="2" id="KW-1185">Reference proteome</keyword>
<sequence length="132" mass="15178">MARPSEYDFELCKKICDEVANGENIISVLKESTYPSWSTFRRWKNENDELRTLYVNSQQDKGIALENEIDDVMQSLKAGEMEASVGNVLIQTLKWKMAKFYPKMFGDKVDVTTDGEKISQVTIFQLPDNGRK</sequence>
<dbReference type="OrthoDB" id="1365303at2"/>
<evidence type="ECO:0000313" key="1">
    <source>
        <dbReference type="EMBL" id="SHH69106.1"/>
    </source>
</evidence>
<organism evidence="1 2">
    <name type="scientific">Chryseobacterium oranimense</name>
    <dbReference type="NCBI Taxonomy" id="421058"/>
    <lineage>
        <taxon>Bacteria</taxon>
        <taxon>Pseudomonadati</taxon>
        <taxon>Bacteroidota</taxon>
        <taxon>Flavobacteriia</taxon>
        <taxon>Flavobacteriales</taxon>
        <taxon>Weeksellaceae</taxon>
        <taxon>Chryseobacterium group</taxon>
        <taxon>Chryseobacterium</taxon>
    </lineage>
</organism>
<accession>A0A1M5V1Q0</accession>
<evidence type="ECO:0000313" key="2">
    <source>
        <dbReference type="Proteomes" id="UP000184047"/>
    </source>
</evidence>
<gene>
    <name evidence="1" type="ORF">SAMN05421866_3499</name>
</gene>